<evidence type="ECO:0000313" key="2">
    <source>
        <dbReference type="EMBL" id="MFD2549824.1"/>
    </source>
</evidence>
<reference evidence="3" key="1">
    <citation type="journal article" date="2019" name="Int. J. Syst. Evol. Microbiol.">
        <title>The Global Catalogue of Microorganisms (GCM) 10K type strain sequencing project: providing services to taxonomists for standard genome sequencing and annotation.</title>
        <authorList>
            <consortium name="The Broad Institute Genomics Platform"/>
            <consortium name="The Broad Institute Genome Sequencing Center for Infectious Disease"/>
            <person name="Wu L."/>
            <person name="Ma J."/>
        </authorList>
    </citation>
    <scope>NUCLEOTIDE SEQUENCE [LARGE SCALE GENOMIC DNA]</scope>
    <source>
        <strain evidence="3">KCTC 42662</strain>
    </source>
</reference>
<feature type="chain" id="PRO_5046126499" evidence="1">
    <location>
        <begin position="22"/>
        <end position="281"/>
    </location>
</feature>
<comment type="caution">
    <text evidence="2">The sequence shown here is derived from an EMBL/GenBank/DDBJ whole genome shotgun (WGS) entry which is preliminary data.</text>
</comment>
<organism evidence="2 3">
    <name type="scientific">Sphingobacterium suaedae</name>
    <dbReference type="NCBI Taxonomy" id="1686402"/>
    <lineage>
        <taxon>Bacteria</taxon>
        <taxon>Pseudomonadati</taxon>
        <taxon>Bacteroidota</taxon>
        <taxon>Sphingobacteriia</taxon>
        <taxon>Sphingobacteriales</taxon>
        <taxon>Sphingobacteriaceae</taxon>
        <taxon>Sphingobacterium</taxon>
    </lineage>
</organism>
<dbReference type="Proteomes" id="UP001597545">
    <property type="component" value="Unassembled WGS sequence"/>
</dbReference>
<feature type="signal peptide" evidence="1">
    <location>
        <begin position="1"/>
        <end position="21"/>
    </location>
</feature>
<accession>A0ABW5KLH9</accession>
<evidence type="ECO:0000256" key="1">
    <source>
        <dbReference type="SAM" id="SignalP"/>
    </source>
</evidence>
<name>A0ABW5KLH9_9SPHI</name>
<gene>
    <name evidence="2" type="ORF">ACFSR5_19425</name>
</gene>
<dbReference type="EMBL" id="JBHULR010000020">
    <property type="protein sequence ID" value="MFD2549824.1"/>
    <property type="molecule type" value="Genomic_DNA"/>
</dbReference>
<proteinExistence type="predicted"/>
<protein>
    <submittedName>
        <fullName evidence="2">Uncharacterized protein</fullName>
    </submittedName>
</protein>
<sequence>MKLICSIIFLVLFSDSGFAQQDQPRYWLFIHNNDCSYSASIDDMPVYTDFNDGSATSLSFPVNSLLLGSGKHILKLTLLPKSDSDFNLDASLSDAYSVKIRIVRNENKKDSIVLEKEYSTIPGEASPSAVHILPFDVELPYRLTGWQNGTDLTKEDKKELEREVVAYYKDMIRDYETKNFKSVAQKYELRLSEHSRSSYFDRADSIRLMAELKADVNREQTFRLEHYRMQFYGNGKVVALIRTDGEFKGRSAMLGLEDDNFYAYKLLLFRPNAGEPLQLIR</sequence>
<keyword evidence="3" id="KW-1185">Reference proteome</keyword>
<dbReference type="RefSeq" id="WP_380906151.1">
    <property type="nucleotide sequence ID" value="NZ_JBHUEG010000019.1"/>
</dbReference>
<evidence type="ECO:0000313" key="3">
    <source>
        <dbReference type="Proteomes" id="UP001597545"/>
    </source>
</evidence>
<keyword evidence="1" id="KW-0732">Signal</keyword>